<gene>
    <name evidence="3" type="ordered locus">SpiGrapes_3237</name>
</gene>
<evidence type="ECO:0000313" key="3">
    <source>
        <dbReference type="EMBL" id="AEV30981.1"/>
    </source>
</evidence>
<dbReference type="GO" id="GO:0043023">
    <property type="term" value="F:ribosomal large subunit binding"/>
    <property type="evidence" value="ECO:0007669"/>
    <property type="project" value="TreeGrafter"/>
</dbReference>
<proteinExistence type="predicted"/>
<dbReference type="GO" id="GO:1990112">
    <property type="term" value="C:RQC complex"/>
    <property type="evidence" value="ECO:0007669"/>
    <property type="project" value="TreeGrafter"/>
</dbReference>
<reference evidence="3 4" key="1">
    <citation type="submission" date="2011-11" db="EMBL/GenBank/DDBJ databases">
        <title>Complete sequence of Spirochaeta sp. grapes.</title>
        <authorList>
            <consortium name="US DOE Joint Genome Institute"/>
            <person name="Lucas S."/>
            <person name="Han J."/>
            <person name="Lapidus A."/>
            <person name="Cheng J.-F."/>
            <person name="Goodwin L."/>
            <person name="Pitluck S."/>
            <person name="Peters L."/>
            <person name="Ovchinnikova G."/>
            <person name="Munk A.C."/>
            <person name="Detter J.C."/>
            <person name="Han C."/>
            <person name="Tapia R."/>
            <person name="Land M."/>
            <person name="Hauser L."/>
            <person name="Kyrpides N."/>
            <person name="Ivanova N."/>
            <person name="Pagani I."/>
            <person name="Ritalahtilisa K."/>
            <person name="Loeffler F."/>
            <person name="Woyke T."/>
        </authorList>
    </citation>
    <scope>NUCLEOTIDE SEQUENCE [LARGE SCALE GENOMIC DNA]</scope>
    <source>
        <strain evidence="4">ATCC BAA-1885 / DSM 22778 / Grapes</strain>
    </source>
</reference>
<feature type="domain" description="NFACT RNA-binding" evidence="2">
    <location>
        <begin position="356"/>
        <end position="444"/>
    </location>
</feature>
<name>G8QR46_SPHPG</name>
<dbReference type="eggNOG" id="COG1293">
    <property type="taxonomic scope" value="Bacteria"/>
</dbReference>
<accession>G8QR46</accession>
<dbReference type="Pfam" id="PF05670">
    <property type="entry name" value="NFACT-R_1"/>
    <property type="match status" value="1"/>
</dbReference>
<protein>
    <submittedName>
        <fullName evidence="3">Putative RNA-binding protein, snRNP like protein</fullName>
    </submittedName>
</protein>
<dbReference type="RefSeq" id="WP_014271820.1">
    <property type="nucleotide sequence ID" value="NC_016633.1"/>
</dbReference>
<dbReference type="GO" id="GO:0000049">
    <property type="term" value="F:tRNA binding"/>
    <property type="evidence" value="ECO:0007669"/>
    <property type="project" value="TreeGrafter"/>
</dbReference>
<dbReference type="KEGG" id="sgp:SpiGrapes_3237"/>
<dbReference type="STRING" id="158190.SpiGrapes_3237"/>
<sequence>MSLNWREIALIVEELPFEDSVLQGVVQHDFHSLSWNFYHFQHGRWTLYTEMGTPYSRLHMVTRPLAVQQFTKTAKLQRFIQFCRANLEGGRVISVTQVPFDRLVKLVLDNHGKRINLYLRFYSGPGANIIATDENNEILDLLYRRPGRDEKSGSQFILPPEKTEDLKDFSVRERVEGSFNRQIEDEYSKSSNEETLHQVLNKVTVKGDRLLKQLEATANSLKRKMLENGKFETYKLYGDLLSSNIHLLKPHAETITLEDWTTKKPLTIALEPKLSPNANITLFYDRYQKAKGTYENAKAEYEKARQELETTREKYEQILTLTGNETKDIQRLKRELGSETADKPTVVPSVGLTIKSGLYTLLVGRNAKENEELLRHYAKGNDYWMHTRDCPGGYVFIKYLKGKTVPLEVLLDAGNLALVFSKAKKDGKADLYYTQVKYLRKPKGAKAGLVLPTQEKNLSVVLDEGRLARLLLEDEHA</sequence>
<dbReference type="EMBL" id="CP003155">
    <property type="protein sequence ID" value="AEV30981.1"/>
    <property type="molecule type" value="Genomic_DNA"/>
</dbReference>
<dbReference type="GO" id="GO:0072344">
    <property type="term" value="P:rescue of stalled ribosome"/>
    <property type="evidence" value="ECO:0007669"/>
    <property type="project" value="TreeGrafter"/>
</dbReference>
<dbReference type="InterPro" id="IPR051608">
    <property type="entry name" value="RQC_Subunit_NEMF"/>
</dbReference>
<dbReference type="Proteomes" id="UP000005632">
    <property type="component" value="Chromosome"/>
</dbReference>
<dbReference type="HOGENOM" id="CLU_022481_2_0_12"/>
<dbReference type="PANTHER" id="PTHR15239:SF6">
    <property type="entry name" value="RIBOSOME QUALITY CONTROL COMPLEX SUBUNIT NEMF"/>
    <property type="match status" value="1"/>
</dbReference>
<dbReference type="Gene3D" id="2.30.310.10">
    <property type="entry name" value="ibrinogen binding protein from staphylococcus aureus domain"/>
    <property type="match status" value="1"/>
</dbReference>
<evidence type="ECO:0000313" key="4">
    <source>
        <dbReference type="Proteomes" id="UP000005632"/>
    </source>
</evidence>
<dbReference type="PANTHER" id="PTHR15239">
    <property type="entry name" value="NUCLEAR EXPORT MEDIATOR FACTOR NEMF"/>
    <property type="match status" value="1"/>
</dbReference>
<feature type="coiled-coil region" evidence="1">
    <location>
        <begin position="284"/>
        <end position="321"/>
    </location>
</feature>
<evidence type="ECO:0000259" key="2">
    <source>
        <dbReference type="Pfam" id="PF05670"/>
    </source>
</evidence>
<dbReference type="InterPro" id="IPR008532">
    <property type="entry name" value="NFACT_RNA-bd"/>
</dbReference>
<evidence type="ECO:0000256" key="1">
    <source>
        <dbReference type="SAM" id="Coils"/>
    </source>
</evidence>
<organism evidence="3 4">
    <name type="scientific">Sphaerochaeta pleomorpha (strain ATCC BAA-1885 / DSM 22778 / Grapes)</name>
    <dbReference type="NCBI Taxonomy" id="158190"/>
    <lineage>
        <taxon>Bacteria</taxon>
        <taxon>Pseudomonadati</taxon>
        <taxon>Spirochaetota</taxon>
        <taxon>Spirochaetia</taxon>
        <taxon>Spirochaetales</taxon>
        <taxon>Sphaerochaetaceae</taxon>
        <taxon>Sphaerochaeta</taxon>
    </lineage>
</organism>
<dbReference type="AlphaFoldDB" id="G8QR46"/>
<dbReference type="Pfam" id="PF05833">
    <property type="entry name" value="NFACT_N"/>
    <property type="match status" value="2"/>
</dbReference>
<keyword evidence="1" id="KW-0175">Coiled coil</keyword>
<keyword evidence="4" id="KW-1185">Reference proteome</keyword>
<dbReference type="OrthoDB" id="9766163at2"/>